<dbReference type="EMBL" id="JAIWYP010000015">
    <property type="protein sequence ID" value="KAH3701285.1"/>
    <property type="molecule type" value="Genomic_DNA"/>
</dbReference>
<accession>A0A9D3YM19</accession>
<reference evidence="1" key="2">
    <citation type="submission" date="2020-11" db="EMBL/GenBank/DDBJ databases">
        <authorList>
            <person name="McCartney M.A."/>
            <person name="Auch B."/>
            <person name="Kono T."/>
            <person name="Mallez S."/>
            <person name="Becker A."/>
            <person name="Gohl D.M."/>
            <person name="Silverstein K.A.T."/>
            <person name="Koren S."/>
            <person name="Bechman K.B."/>
            <person name="Herman A."/>
            <person name="Abrahante J.E."/>
            <person name="Garbe J."/>
        </authorList>
    </citation>
    <scope>NUCLEOTIDE SEQUENCE</scope>
    <source>
        <strain evidence="1">Duluth1</strain>
        <tissue evidence="1">Whole animal</tissue>
    </source>
</reference>
<sequence>MACSKVFVDDNNNDQRQRNDFKIEIIENNKVKSHIMNITLSMSVADVVAEMFVDGDEIVLVKNIFVENRTQIDKTITFGV</sequence>
<protein>
    <submittedName>
        <fullName evidence="1">Uncharacterized protein</fullName>
    </submittedName>
</protein>
<organism evidence="1 2">
    <name type="scientific">Dreissena polymorpha</name>
    <name type="common">Zebra mussel</name>
    <name type="synonym">Mytilus polymorpha</name>
    <dbReference type="NCBI Taxonomy" id="45954"/>
    <lineage>
        <taxon>Eukaryota</taxon>
        <taxon>Metazoa</taxon>
        <taxon>Spiralia</taxon>
        <taxon>Lophotrochozoa</taxon>
        <taxon>Mollusca</taxon>
        <taxon>Bivalvia</taxon>
        <taxon>Autobranchia</taxon>
        <taxon>Heteroconchia</taxon>
        <taxon>Euheterodonta</taxon>
        <taxon>Imparidentia</taxon>
        <taxon>Neoheterodontei</taxon>
        <taxon>Myida</taxon>
        <taxon>Dreissenoidea</taxon>
        <taxon>Dreissenidae</taxon>
        <taxon>Dreissena</taxon>
    </lineage>
</organism>
<keyword evidence="2" id="KW-1185">Reference proteome</keyword>
<name>A0A9D3YM19_DREPO</name>
<evidence type="ECO:0000313" key="1">
    <source>
        <dbReference type="EMBL" id="KAH3701285.1"/>
    </source>
</evidence>
<reference evidence="1" key="1">
    <citation type="journal article" date="2019" name="bioRxiv">
        <title>The Genome of the Zebra Mussel, Dreissena polymorpha: A Resource for Invasive Species Research.</title>
        <authorList>
            <person name="McCartney M.A."/>
            <person name="Auch B."/>
            <person name="Kono T."/>
            <person name="Mallez S."/>
            <person name="Zhang Y."/>
            <person name="Obille A."/>
            <person name="Becker A."/>
            <person name="Abrahante J.E."/>
            <person name="Garbe J."/>
            <person name="Badalamenti J.P."/>
            <person name="Herman A."/>
            <person name="Mangelson H."/>
            <person name="Liachko I."/>
            <person name="Sullivan S."/>
            <person name="Sone E.D."/>
            <person name="Koren S."/>
            <person name="Silverstein K.A.T."/>
            <person name="Beckman K.B."/>
            <person name="Gohl D.M."/>
        </authorList>
    </citation>
    <scope>NUCLEOTIDE SEQUENCE</scope>
    <source>
        <strain evidence="1">Duluth1</strain>
        <tissue evidence="1">Whole animal</tissue>
    </source>
</reference>
<dbReference type="Proteomes" id="UP000828390">
    <property type="component" value="Unassembled WGS sequence"/>
</dbReference>
<dbReference type="AlphaFoldDB" id="A0A9D3YM19"/>
<comment type="caution">
    <text evidence="1">The sequence shown here is derived from an EMBL/GenBank/DDBJ whole genome shotgun (WGS) entry which is preliminary data.</text>
</comment>
<evidence type="ECO:0000313" key="2">
    <source>
        <dbReference type="Proteomes" id="UP000828390"/>
    </source>
</evidence>
<gene>
    <name evidence="1" type="ORF">DPMN_076268</name>
</gene>
<proteinExistence type="predicted"/>